<feature type="domain" description="Methyltransferase type 11" evidence="2">
    <location>
        <begin position="50"/>
        <end position="137"/>
    </location>
</feature>
<comment type="caution">
    <text evidence="3">The sequence shown here is derived from an EMBL/GenBank/DDBJ whole genome shotgun (WGS) entry which is preliminary data.</text>
</comment>
<dbReference type="EMBL" id="NJBN01000006">
    <property type="protein sequence ID" value="TKJ39948.1"/>
    <property type="molecule type" value="Genomic_DNA"/>
</dbReference>
<dbReference type="AlphaFoldDB" id="A0A532UYC0"/>
<evidence type="ECO:0000259" key="2">
    <source>
        <dbReference type="Pfam" id="PF08241"/>
    </source>
</evidence>
<accession>A0A532UYC0</accession>
<feature type="transmembrane region" description="Helical" evidence="1">
    <location>
        <begin position="161"/>
        <end position="178"/>
    </location>
</feature>
<dbReference type="SUPFAM" id="SSF53335">
    <property type="entry name" value="S-adenosyl-L-methionine-dependent methyltransferases"/>
    <property type="match status" value="1"/>
</dbReference>
<keyword evidence="1" id="KW-1133">Transmembrane helix</keyword>
<protein>
    <recommendedName>
        <fullName evidence="2">Methyltransferase type 11 domain-containing protein</fullName>
    </recommendedName>
</protein>
<proteinExistence type="predicted"/>
<sequence>MIVSTRHQVILEKEKRWKRRLYRLIPSYRFSNDIYEDAIKERLGESVRWVDLGCGRNELIDELSDSGATAVGLDRQTHPQLLRTPLRFVIGDVNNLPFADKSLDLLSANDVFEHLSSPISALAEMRRVLKPDGRVIVRTPNVLHPLILIGRLIPEKLKKRLIYWVFGVLSEDVFPTYYRANSYGRLMQLCKEAGFHDIKIQTVEDVHTAYGAFFFLSLFYYHLVNFKPLRYLRTCFVMVAKR</sequence>
<keyword evidence="1" id="KW-0812">Transmembrane</keyword>
<reference evidence="3 4" key="1">
    <citation type="submission" date="2017-06" db="EMBL/GenBank/DDBJ databases">
        <title>Novel microbial phyla capable of carbon fixation and sulfur reduction in deep-sea sediments.</title>
        <authorList>
            <person name="Huang J."/>
            <person name="Baker B."/>
            <person name="Wang Y."/>
        </authorList>
    </citation>
    <scope>NUCLEOTIDE SEQUENCE [LARGE SCALE GENOMIC DNA]</scope>
    <source>
        <strain evidence="3">B3_LCP</strain>
    </source>
</reference>
<dbReference type="PANTHER" id="PTHR43591">
    <property type="entry name" value="METHYLTRANSFERASE"/>
    <property type="match status" value="1"/>
</dbReference>
<feature type="transmembrane region" description="Helical" evidence="1">
    <location>
        <begin position="207"/>
        <end position="224"/>
    </location>
</feature>
<dbReference type="Gene3D" id="3.40.50.150">
    <property type="entry name" value="Vaccinia Virus protein VP39"/>
    <property type="match status" value="1"/>
</dbReference>
<organism evidence="3 4">
    <name type="scientific">candidate division LCP-89 bacterium B3_LCP</name>
    <dbReference type="NCBI Taxonomy" id="2012998"/>
    <lineage>
        <taxon>Bacteria</taxon>
        <taxon>Pseudomonadati</taxon>
        <taxon>Bacteria division LCP-89</taxon>
    </lineage>
</organism>
<dbReference type="InterPro" id="IPR013216">
    <property type="entry name" value="Methyltransf_11"/>
</dbReference>
<name>A0A532UYC0_UNCL8</name>
<evidence type="ECO:0000256" key="1">
    <source>
        <dbReference type="SAM" id="Phobius"/>
    </source>
</evidence>
<evidence type="ECO:0000313" key="4">
    <source>
        <dbReference type="Proteomes" id="UP000319619"/>
    </source>
</evidence>
<dbReference type="Proteomes" id="UP000319619">
    <property type="component" value="Unassembled WGS sequence"/>
</dbReference>
<gene>
    <name evidence="3" type="ORF">CEE37_09430</name>
</gene>
<keyword evidence="1" id="KW-0472">Membrane</keyword>
<dbReference type="CDD" id="cd02440">
    <property type="entry name" value="AdoMet_MTases"/>
    <property type="match status" value="1"/>
</dbReference>
<dbReference type="InterPro" id="IPR029063">
    <property type="entry name" value="SAM-dependent_MTases_sf"/>
</dbReference>
<dbReference type="GO" id="GO:0008757">
    <property type="term" value="F:S-adenosylmethionine-dependent methyltransferase activity"/>
    <property type="evidence" value="ECO:0007669"/>
    <property type="project" value="InterPro"/>
</dbReference>
<dbReference type="Pfam" id="PF08241">
    <property type="entry name" value="Methyltransf_11"/>
    <property type="match status" value="1"/>
</dbReference>
<evidence type="ECO:0000313" key="3">
    <source>
        <dbReference type="EMBL" id="TKJ39948.1"/>
    </source>
</evidence>